<gene>
    <name evidence="12" type="ORF">ARD30_15655</name>
    <name evidence="13" type="ORF">SAMN05660750_01868</name>
</gene>
<keyword evidence="14" id="KW-1185">Reference proteome</keyword>
<evidence type="ECO:0000313" key="15">
    <source>
        <dbReference type="Proteomes" id="UP000190130"/>
    </source>
</evidence>
<dbReference type="Pfam" id="PF01379">
    <property type="entry name" value="Porphobil_deam"/>
    <property type="match status" value="1"/>
</dbReference>
<protein>
    <recommendedName>
        <fullName evidence="9">Hydroxymethylbilane synthase</fullName>
        <ecNumber evidence="9">2.5.1.61</ecNumber>
    </recommendedName>
</protein>
<evidence type="ECO:0000256" key="6">
    <source>
        <dbReference type="ARBA" id="ARBA00022679"/>
    </source>
</evidence>
<dbReference type="Pfam" id="PF03900">
    <property type="entry name" value="Porphobil_deamC"/>
    <property type="match status" value="1"/>
</dbReference>
<dbReference type="EMBL" id="LMAR01000044">
    <property type="protein sequence ID" value="KQK29893.1"/>
    <property type="molecule type" value="Genomic_DNA"/>
</dbReference>
<comment type="pathway">
    <text evidence="3">Porphyrin-containing compound metabolism; protoporphyrin-IX biosynthesis; coproporphyrinogen-III from 5-aminolevulinate: step 2/4.</text>
</comment>
<evidence type="ECO:0000259" key="10">
    <source>
        <dbReference type="Pfam" id="PF01379"/>
    </source>
</evidence>
<dbReference type="PRINTS" id="PR00151">
    <property type="entry name" value="PORPHBDMNASE"/>
</dbReference>
<evidence type="ECO:0000313" key="13">
    <source>
        <dbReference type="EMBL" id="SKB68560.1"/>
    </source>
</evidence>
<dbReference type="NCBIfam" id="TIGR00212">
    <property type="entry name" value="hemC"/>
    <property type="match status" value="1"/>
</dbReference>
<evidence type="ECO:0000256" key="3">
    <source>
        <dbReference type="ARBA" id="ARBA00004735"/>
    </source>
</evidence>
<comment type="function">
    <text evidence="2">Tetrapolymerization of the monopyrrole PBG into the hydroxymethylbilane pre-uroporphyrinogen in several discrete steps.</text>
</comment>
<comment type="similarity">
    <text evidence="4">Belongs to the HMBS family.</text>
</comment>
<evidence type="ECO:0000256" key="1">
    <source>
        <dbReference type="ARBA" id="ARBA00001916"/>
    </source>
</evidence>
<dbReference type="InterPro" id="IPR036803">
    <property type="entry name" value="Porphobilinogen_deaminase_C_sf"/>
</dbReference>
<dbReference type="GO" id="GO:0006782">
    <property type="term" value="P:protoporphyrinogen IX biosynthetic process"/>
    <property type="evidence" value="ECO:0007669"/>
    <property type="project" value="UniProtKB-UniPathway"/>
</dbReference>
<dbReference type="Proteomes" id="UP000190130">
    <property type="component" value="Unassembled WGS sequence"/>
</dbReference>
<reference evidence="12 14" key="1">
    <citation type="submission" date="2015-10" db="EMBL/GenBank/DDBJ databases">
        <title>Draft genome of Bosea thiooxidans.</title>
        <authorList>
            <person name="Wang X."/>
        </authorList>
    </citation>
    <scope>NUCLEOTIDE SEQUENCE [LARGE SCALE GENOMIC DNA]</scope>
    <source>
        <strain evidence="12 14">CGMCC 9174</strain>
    </source>
</reference>
<dbReference type="AlphaFoldDB" id="A0A0Q3I597"/>
<dbReference type="Proteomes" id="UP000051562">
    <property type="component" value="Unassembled WGS sequence"/>
</dbReference>
<evidence type="ECO:0000256" key="2">
    <source>
        <dbReference type="ARBA" id="ARBA00002869"/>
    </source>
</evidence>
<comment type="cofactor">
    <cofactor evidence="1">
        <name>dipyrromethane</name>
        <dbReference type="ChEBI" id="CHEBI:60342"/>
    </cofactor>
</comment>
<dbReference type="RefSeq" id="WP_055728694.1">
    <property type="nucleotide sequence ID" value="NZ_FUYX01000004.1"/>
</dbReference>
<dbReference type="InterPro" id="IPR022417">
    <property type="entry name" value="Porphobilin_deaminase_N"/>
</dbReference>
<dbReference type="InterPro" id="IPR022418">
    <property type="entry name" value="Porphobilinogen_deaminase_C"/>
</dbReference>
<dbReference type="CDD" id="cd00494">
    <property type="entry name" value="PBP2_HMBS"/>
    <property type="match status" value="1"/>
</dbReference>
<feature type="domain" description="Porphobilinogen deaminase N-terminal" evidence="10">
    <location>
        <begin position="3"/>
        <end position="207"/>
    </location>
</feature>
<proteinExistence type="inferred from homology"/>
<evidence type="ECO:0000256" key="8">
    <source>
        <dbReference type="ARBA" id="ARBA00048169"/>
    </source>
</evidence>
<dbReference type="GO" id="GO:0005737">
    <property type="term" value="C:cytoplasm"/>
    <property type="evidence" value="ECO:0007669"/>
    <property type="project" value="UniProtKB-UniRule"/>
</dbReference>
<dbReference type="EMBL" id="FUYX01000004">
    <property type="protein sequence ID" value="SKB68560.1"/>
    <property type="molecule type" value="Genomic_DNA"/>
</dbReference>
<comment type="subunit">
    <text evidence="5">Monomer.</text>
</comment>
<dbReference type="PANTHER" id="PTHR11557:SF0">
    <property type="entry name" value="PORPHOBILINOGEN DEAMINASE"/>
    <property type="match status" value="1"/>
</dbReference>
<dbReference type="SUPFAM" id="SSF53850">
    <property type="entry name" value="Periplasmic binding protein-like II"/>
    <property type="match status" value="1"/>
</dbReference>
<evidence type="ECO:0000259" key="11">
    <source>
        <dbReference type="Pfam" id="PF03900"/>
    </source>
</evidence>
<dbReference type="STRING" id="53254.SAMN05660750_01868"/>
<accession>A0A0Q3I597</accession>
<evidence type="ECO:0000313" key="12">
    <source>
        <dbReference type="EMBL" id="KQK29893.1"/>
    </source>
</evidence>
<dbReference type="Gene3D" id="3.30.160.40">
    <property type="entry name" value="Porphobilinogen deaminase, C-terminal domain"/>
    <property type="match status" value="1"/>
</dbReference>
<dbReference type="PIRSF" id="PIRSF001438">
    <property type="entry name" value="4pyrrol_synth_OHMeBilane_synth"/>
    <property type="match status" value="1"/>
</dbReference>
<dbReference type="InterPro" id="IPR000860">
    <property type="entry name" value="HemC"/>
</dbReference>
<dbReference type="SUPFAM" id="SSF54782">
    <property type="entry name" value="Porphobilinogen deaminase (hydroxymethylbilane synthase), C-terminal domain"/>
    <property type="match status" value="1"/>
</dbReference>
<evidence type="ECO:0000256" key="7">
    <source>
        <dbReference type="ARBA" id="ARBA00023244"/>
    </source>
</evidence>
<evidence type="ECO:0000256" key="4">
    <source>
        <dbReference type="ARBA" id="ARBA00005638"/>
    </source>
</evidence>
<dbReference type="FunFam" id="3.40.190.10:FF:000005">
    <property type="entry name" value="Porphobilinogen deaminase"/>
    <property type="match status" value="1"/>
</dbReference>
<evidence type="ECO:0000313" key="14">
    <source>
        <dbReference type="Proteomes" id="UP000051562"/>
    </source>
</evidence>
<dbReference type="UniPathway" id="UPA00251">
    <property type="reaction ID" value="UER00319"/>
</dbReference>
<comment type="catalytic activity">
    <reaction evidence="8">
        <text>4 porphobilinogen + H2O = hydroxymethylbilane + 4 NH4(+)</text>
        <dbReference type="Rhea" id="RHEA:13185"/>
        <dbReference type="ChEBI" id="CHEBI:15377"/>
        <dbReference type="ChEBI" id="CHEBI:28938"/>
        <dbReference type="ChEBI" id="CHEBI:57845"/>
        <dbReference type="ChEBI" id="CHEBI:58126"/>
        <dbReference type="EC" id="2.5.1.61"/>
    </reaction>
</comment>
<evidence type="ECO:0000256" key="9">
    <source>
        <dbReference type="NCBIfam" id="TIGR00212"/>
    </source>
</evidence>
<feature type="domain" description="Porphobilinogen deaminase C-terminal" evidence="11">
    <location>
        <begin position="222"/>
        <end position="290"/>
    </location>
</feature>
<dbReference type="Gene3D" id="3.40.190.10">
    <property type="entry name" value="Periplasmic binding protein-like II"/>
    <property type="match status" value="2"/>
</dbReference>
<organism evidence="12 14">
    <name type="scientific">Bosea thiooxidans</name>
    <dbReference type="NCBI Taxonomy" id="53254"/>
    <lineage>
        <taxon>Bacteria</taxon>
        <taxon>Pseudomonadati</taxon>
        <taxon>Pseudomonadota</taxon>
        <taxon>Alphaproteobacteria</taxon>
        <taxon>Hyphomicrobiales</taxon>
        <taxon>Boseaceae</taxon>
        <taxon>Bosea</taxon>
    </lineage>
</organism>
<dbReference type="GO" id="GO:0004418">
    <property type="term" value="F:hydroxymethylbilane synthase activity"/>
    <property type="evidence" value="ECO:0007669"/>
    <property type="project" value="UniProtKB-UniRule"/>
</dbReference>
<keyword evidence="7" id="KW-0627">Porphyrin biosynthesis</keyword>
<keyword evidence="6" id="KW-0808">Transferase</keyword>
<dbReference type="PANTHER" id="PTHR11557">
    <property type="entry name" value="PORPHOBILINOGEN DEAMINASE"/>
    <property type="match status" value="1"/>
</dbReference>
<dbReference type="EC" id="2.5.1.61" evidence="9"/>
<evidence type="ECO:0000256" key="5">
    <source>
        <dbReference type="ARBA" id="ARBA00011245"/>
    </source>
</evidence>
<sequence length="315" mass="33592">MHLRIGTRRSPLAMAQTNHVMGLIREKFPDTEFTLCQIATIADRDRVSEFHQFGMVGVFAVEHEQQLVTREVDFVVHSLKDLPTTLHEGLVLASVPPREDPRDALCGATMASLPQGARVGTGSLRRRAQILNLRPDVTVVPIRGNVGPRLAKIGGDDALDAVILAHAGLRRLGLDDASSEVLDPALFPYAVGQGALGLEARADNTAAVEILQAIQCPTARAEAEAEREMMHALGAGCSLPVGACASWEDGRLTLHAQVTSIEGTERVVASGSGALEQAQQIGLAVAEELKARGGGAILEKSFRGYYPTFKNLTPG</sequence>
<name>A0A0Q3I597_9HYPH</name>
<reference evidence="13 15" key="2">
    <citation type="submission" date="2017-02" db="EMBL/GenBank/DDBJ databases">
        <authorList>
            <person name="Peterson S.W."/>
        </authorList>
    </citation>
    <scope>NUCLEOTIDE SEQUENCE [LARGE SCALE GENOMIC DNA]</scope>
    <source>
        <strain evidence="13 15">DSM 9653</strain>
    </source>
</reference>
<dbReference type="OrthoDB" id="9810298at2"/>